<evidence type="ECO:0000256" key="2">
    <source>
        <dbReference type="ARBA" id="ARBA00010446"/>
    </source>
</evidence>
<organism evidence="7 8">
    <name type="scientific">Collybia nuda</name>
    <dbReference type="NCBI Taxonomy" id="64659"/>
    <lineage>
        <taxon>Eukaryota</taxon>
        <taxon>Fungi</taxon>
        <taxon>Dikarya</taxon>
        <taxon>Basidiomycota</taxon>
        <taxon>Agaricomycotina</taxon>
        <taxon>Agaricomycetes</taxon>
        <taxon>Agaricomycetidae</taxon>
        <taxon>Agaricales</taxon>
        <taxon>Tricholomatineae</taxon>
        <taxon>Clitocybaceae</taxon>
        <taxon>Collybia</taxon>
    </lineage>
</organism>
<dbReference type="GO" id="GO:0009277">
    <property type="term" value="C:fungal-type cell wall"/>
    <property type="evidence" value="ECO:0007669"/>
    <property type="project" value="InterPro"/>
</dbReference>
<evidence type="ECO:0000256" key="6">
    <source>
        <dbReference type="RuleBase" id="RU365009"/>
    </source>
</evidence>
<evidence type="ECO:0000313" key="7">
    <source>
        <dbReference type="EMBL" id="KAF9463412.1"/>
    </source>
</evidence>
<protein>
    <recommendedName>
        <fullName evidence="6">Hydrophobin</fullName>
    </recommendedName>
</protein>
<accession>A0A9P5Y4J8</accession>
<feature type="signal peptide" evidence="6">
    <location>
        <begin position="1"/>
        <end position="21"/>
    </location>
</feature>
<keyword evidence="6" id="KW-0732">Signal</keyword>
<dbReference type="AlphaFoldDB" id="A0A9P5Y4J8"/>
<evidence type="ECO:0000256" key="1">
    <source>
        <dbReference type="ARBA" id="ARBA00004191"/>
    </source>
</evidence>
<keyword evidence="4 6" id="KW-0964">Secreted</keyword>
<dbReference type="Proteomes" id="UP000807353">
    <property type="component" value="Unassembled WGS sequence"/>
</dbReference>
<keyword evidence="8" id="KW-1185">Reference proteome</keyword>
<gene>
    <name evidence="7" type="ORF">BDZ94DRAFT_609530</name>
</gene>
<dbReference type="CDD" id="cd23507">
    <property type="entry name" value="hydrophobin_I"/>
    <property type="match status" value="1"/>
</dbReference>
<dbReference type="InterPro" id="IPR001338">
    <property type="entry name" value="Class_I_Hydrophobin"/>
</dbReference>
<sequence>MFTRISTALFYSFFTFALLAAATNNPVTTTVTVTQPGPTSTPIPADQCNTDGLQCCDSVQPADSAAVAILFGLLGIIRQGLATPIGISCTPIDVFGIGAGGACTAQPVCCANNNFHGVVAIDCVPINIGL</sequence>
<evidence type="ECO:0000313" key="8">
    <source>
        <dbReference type="Proteomes" id="UP000807353"/>
    </source>
</evidence>
<evidence type="ECO:0000256" key="5">
    <source>
        <dbReference type="ARBA" id="ARBA00023157"/>
    </source>
</evidence>
<feature type="chain" id="PRO_5040537335" description="Hydrophobin" evidence="6">
    <location>
        <begin position="22"/>
        <end position="130"/>
    </location>
</feature>
<comment type="similarity">
    <text evidence="2 6">Belongs to the fungal hydrophobin family.</text>
</comment>
<dbReference type="EMBL" id="MU150262">
    <property type="protein sequence ID" value="KAF9463412.1"/>
    <property type="molecule type" value="Genomic_DNA"/>
</dbReference>
<dbReference type="SMART" id="SM00075">
    <property type="entry name" value="HYDRO"/>
    <property type="match status" value="1"/>
</dbReference>
<dbReference type="Pfam" id="PF01185">
    <property type="entry name" value="Hydrophobin"/>
    <property type="match status" value="1"/>
</dbReference>
<keyword evidence="3 6" id="KW-0134">Cell wall</keyword>
<keyword evidence="5 6" id="KW-1015">Disulfide bond</keyword>
<evidence type="ECO:0000256" key="3">
    <source>
        <dbReference type="ARBA" id="ARBA00022512"/>
    </source>
</evidence>
<comment type="caution">
    <text evidence="7">The sequence shown here is derived from an EMBL/GenBank/DDBJ whole genome shotgun (WGS) entry which is preliminary data.</text>
</comment>
<dbReference type="OrthoDB" id="4225815at2759"/>
<dbReference type="GO" id="GO:0005199">
    <property type="term" value="F:structural constituent of cell wall"/>
    <property type="evidence" value="ECO:0007669"/>
    <property type="project" value="InterPro"/>
</dbReference>
<proteinExistence type="inferred from homology"/>
<name>A0A9P5Y4J8_9AGAR</name>
<comment type="subcellular location">
    <subcellularLocation>
        <location evidence="1 6">Secreted</location>
        <location evidence="1 6">Cell wall</location>
    </subcellularLocation>
</comment>
<reference evidence="7" key="1">
    <citation type="submission" date="2020-11" db="EMBL/GenBank/DDBJ databases">
        <authorList>
            <consortium name="DOE Joint Genome Institute"/>
            <person name="Ahrendt S."/>
            <person name="Riley R."/>
            <person name="Andreopoulos W."/>
            <person name="Labutti K."/>
            <person name="Pangilinan J."/>
            <person name="Ruiz-Duenas F.J."/>
            <person name="Barrasa J.M."/>
            <person name="Sanchez-Garcia M."/>
            <person name="Camarero S."/>
            <person name="Miyauchi S."/>
            <person name="Serrano A."/>
            <person name="Linde D."/>
            <person name="Babiker R."/>
            <person name="Drula E."/>
            <person name="Ayuso-Fernandez I."/>
            <person name="Pacheco R."/>
            <person name="Padilla G."/>
            <person name="Ferreira P."/>
            <person name="Barriuso J."/>
            <person name="Kellner H."/>
            <person name="Castanera R."/>
            <person name="Alfaro M."/>
            <person name="Ramirez L."/>
            <person name="Pisabarro A.G."/>
            <person name="Kuo A."/>
            <person name="Tritt A."/>
            <person name="Lipzen A."/>
            <person name="He G."/>
            <person name="Yan M."/>
            <person name="Ng V."/>
            <person name="Cullen D."/>
            <person name="Martin F."/>
            <person name="Rosso M.-N."/>
            <person name="Henrissat B."/>
            <person name="Hibbett D."/>
            <person name="Martinez A.T."/>
            <person name="Grigoriev I.V."/>
        </authorList>
    </citation>
    <scope>NUCLEOTIDE SEQUENCE</scope>
    <source>
        <strain evidence="7">CBS 247.69</strain>
    </source>
</reference>
<evidence type="ECO:0000256" key="4">
    <source>
        <dbReference type="ARBA" id="ARBA00022525"/>
    </source>
</evidence>